<dbReference type="Pfam" id="PF13927">
    <property type="entry name" value="Ig_3"/>
    <property type="match status" value="3"/>
</dbReference>
<dbReference type="Gene3D" id="2.60.40.10">
    <property type="entry name" value="Immunoglobulins"/>
    <property type="match status" value="7"/>
</dbReference>
<dbReference type="SMART" id="SM00409">
    <property type="entry name" value="IG"/>
    <property type="match status" value="6"/>
</dbReference>
<keyword evidence="6" id="KW-0130">Cell adhesion</keyword>
<evidence type="ECO:0000256" key="16">
    <source>
        <dbReference type="SAM" id="MobiDB-lite"/>
    </source>
</evidence>
<accession>A0ABM5EQY2</accession>
<evidence type="ECO:0000256" key="7">
    <source>
        <dbReference type="ARBA" id="ARBA00023136"/>
    </source>
</evidence>
<keyword evidence="8" id="KW-1015">Disulfide bond</keyword>
<evidence type="ECO:0000256" key="6">
    <source>
        <dbReference type="ARBA" id="ARBA00022889"/>
    </source>
</evidence>
<evidence type="ECO:0000313" key="20">
    <source>
        <dbReference type="Proteomes" id="UP001652642"/>
    </source>
</evidence>
<evidence type="ECO:0000256" key="17">
    <source>
        <dbReference type="SAM" id="Phobius"/>
    </source>
</evidence>
<dbReference type="Pfam" id="PF24518">
    <property type="entry name" value="Ig_CD22"/>
    <property type="match status" value="1"/>
</dbReference>
<dbReference type="Proteomes" id="UP001652642">
    <property type="component" value="Chromosome 9"/>
</dbReference>
<dbReference type="SMART" id="SM00408">
    <property type="entry name" value="IGc2"/>
    <property type="match status" value="5"/>
</dbReference>
<comment type="function">
    <text evidence="14">Most highly expressed siglec (sialic acid-binding immunoglobulin-like lectin) on B-cells that plays a role in various aspects of B-cell biology including differentiation, antigen presentation, and trafficking to bone marrow. Binds to alpha 2,6-linked sialic acid residues of surface molecules such as CD22 itself, CD45 and IgM in a cis configuration. Can also bind to ligands on other cells as an adhesion molecule in a trans configuration. Acts as an inhibitory coreceptor on the surface of B-cells and inhibits B-cell receptor induced signaling, characterized by inhibition of the calcium mobilization and cellular activation. Mechanistically, the immunoreceptor tyrosine-based inhibitory motif domain is phosphorylated by the Src kinase LYN, which in turn leads to the recruitment of the protein tyrosine phosphatase 1/PTPN6, leading to the negative regulation of BCR signaling. If this negative signaling from is of sufficient strength, apoptosis of the B-cell can be induced.</text>
</comment>
<gene>
    <name evidence="21 22" type="primary">LOC110090701</name>
</gene>
<feature type="domain" description="Ig-like" evidence="19">
    <location>
        <begin position="249"/>
        <end position="334"/>
    </location>
</feature>
<keyword evidence="20" id="KW-1185">Reference proteome</keyword>
<protein>
    <recommendedName>
        <fullName evidence="12">B-cell receptor CD22</fullName>
    </recommendedName>
    <alternativeName>
        <fullName evidence="13">Sialic acid-binding Ig-like lectin 2</fullName>
    </alternativeName>
</protein>
<evidence type="ECO:0000256" key="12">
    <source>
        <dbReference type="ARBA" id="ARBA00040106"/>
    </source>
</evidence>
<comment type="subcellular location">
    <subcellularLocation>
        <location evidence="1">Cell membrane</location>
        <topology evidence="1">Single-pass type I membrane protein</topology>
    </subcellularLocation>
</comment>
<feature type="region of interest" description="Disordered" evidence="16">
    <location>
        <begin position="850"/>
        <end position="872"/>
    </location>
</feature>
<comment type="similarity">
    <text evidence="11">Belongs to the immunoglobulin superfamily. SIGLEC (sialic acid binding Ig-like lectin) family.</text>
</comment>
<evidence type="ECO:0000259" key="19">
    <source>
        <dbReference type="PROSITE" id="PS50835"/>
    </source>
</evidence>
<feature type="domain" description="Ig-like" evidence="19">
    <location>
        <begin position="515"/>
        <end position="596"/>
    </location>
</feature>
<feature type="domain" description="Ig-like" evidence="19">
    <location>
        <begin position="603"/>
        <end position="684"/>
    </location>
</feature>
<keyword evidence="17" id="KW-0812">Transmembrane</keyword>
<keyword evidence="17" id="KW-1133">Transmembrane helix</keyword>
<reference evidence="21 22" key="1">
    <citation type="submission" date="2025-05" db="UniProtKB">
        <authorList>
            <consortium name="RefSeq"/>
        </authorList>
    </citation>
    <scope>IDENTIFICATION</scope>
</reference>
<keyword evidence="3 18" id="KW-0732">Signal</keyword>
<dbReference type="InterPro" id="IPR003598">
    <property type="entry name" value="Ig_sub2"/>
</dbReference>
<dbReference type="InterPro" id="IPR013783">
    <property type="entry name" value="Ig-like_fold"/>
</dbReference>
<dbReference type="InterPro" id="IPR007110">
    <property type="entry name" value="Ig-like_dom"/>
</dbReference>
<dbReference type="Pfam" id="PF08205">
    <property type="entry name" value="C2-set_2"/>
    <property type="match status" value="1"/>
</dbReference>
<evidence type="ECO:0000256" key="4">
    <source>
        <dbReference type="ARBA" id="ARBA00022734"/>
    </source>
</evidence>
<dbReference type="PROSITE" id="PS50835">
    <property type="entry name" value="IG_LIKE"/>
    <property type="match status" value="5"/>
</dbReference>
<evidence type="ECO:0000256" key="15">
    <source>
        <dbReference type="ARBA" id="ARBA00046458"/>
    </source>
</evidence>
<evidence type="ECO:0000256" key="3">
    <source>
        <dbReference type="ARBA" id="ARBA00022729"/>
    </source>
</evidence>
<feature type="signal peptide" evidence="18">
    <location>
        <begin position="1"/>
        <end position="15"/>
    </location>
</feature>
<evidence type="ECO:0000256" key="13">
    <source>
        <dbReference type="ARBA" id="ARBA00041781"/>
    </source>
</evidence>
<sequence length="878" mass="98036">MRCFFLLLFLDGCLCTNEKTLTIEPHYLAGWKGSCILIPCQIKYTYSGRRLNNISLIWYFDPFYDGSEYTGTILYNSSRTSQKHVIPTIAGLQERATFAGNLSERNCSLKISQLQKSDDGSYGARLYGILENDFSKKKWYHPASLNILDSPPKPTLQIYPTENKEGQPTNVKCSMSYHCPEEPITMILSGLEEERMSAQRSTGGLREVRKELRFVPTWKDHGKFVTCSVMDKGREISHNTMKLVVKHAPKGVKLRADPGTTLREGEKLSLECLVNSTYPDVLEYQWWKNNDLTNGMMHGSRMNIDPLGGHHSGHYKCGARNGLGTTESEELPIDVQYPPKETKMQFPSRTIEENDAVTLECSFTANPPITKYEWYKNSESNVVSSQRELRFQAIQPNDSGTYHCKAYNPIDEATSSLFTLDVLYRPKDIQLAVLNSLPIKEGQTIQFNCSVGSSNPRTNWYKLLENNMVRTRPAESSLITFPAKPGRATTYHCEACNTVGCTPSPRISVNVHFAPKNVKAVRDPPGPIKEGAFLNLSCQVEAANPEEMTYRWSKDQQPLDAKGAALILQEVAPGDSGSYSCDATNSVGTTASRPLQLNVQYGPRSVSVTVDTKEAIIEGNNVLLRCENDAKPPSHSYKWYWNGEEIFQKTSDVLELQKVEVWQSGDYFCTASNEISENESQSVALIVSYSRATVMKRTLISLGCLAALLVLVGLLVCGLRRRKKLIDPVPGSTGRSGSFFVKKAKGGRLCNDNNRLNDEGRESSLGFPNQGAEDAITYAAIRLPPDLSNEQVIYSRIKGQKWGADPSDESVIYSVVKKPELLSKGDTKPDYENIVNPNEEELHYSSLVNLAPRPQPTFTDSESNSDSEDSIHYAALKH</sequence>
<evidence type="ECO:0000313" key="21">
    <source>
        <dbReference type="RefSeq" id="XP_072835564.1"/>
    </source>
</evidence>
<dbReference type="PANTHER" id="PTHR46958">
    <property type="entry name" value="B-CELL RECEPTOR CD22"/>
    <property type="match status" value="1"/>
</dbReference>
<proteinExistence type="inferred from homology"/>
<feature type="domain" description="Ig-like" evidence="19">
    <location>
        <begin position="339"/>
        <end position="416"/>
    </location>
</feature>
<evidence type="ECO:0000256" key="14">
    <source>
        <dbReference type="ARBA" id="ARBA00045430"/>
    </source>
</evidence>
<dbReference type="RefSeq" id="XP_072835564.1">
    <property type="nucleotide sequence ID" value="XM_072979463.1"/>
</dbReference>
<dbReference type="InterPro" id="IPR013162">
    <property type="entry name" value="CD80_C2-set"/>
</dbReference>
<evidence type="ECO:0000256" key="5">
    <source>
        <dbReference type="ARBA" id="ARBA00022737"/>
    </source>
</evidence>
<comment type="subunit">
    <text evidence="15">Predominantly monomer of isoform CD22-beta. Also found as heterodimer of isoform CD22-beta and a shorter isoform. Interacts with PTPN6/SHP-1, LYN, SYK, PIK3R1/PIK3R2 and PLCG1 upon phosphorylation. Interacts with GRB2, INPP5D and SHC1 upon phosphorylation. May form a complex with INPP5D/SHIP, GRB2 and SHC1.</text>
</comment>
<dbReference type="SUPFAM" id="SSF48726">
    <property type="entry name" value="Immunoglobulin"/>
    <property type="match status" value="7"/>
</dbReference>
<evidence type="ECO:0000256" key="9">
    <source>
        <dbReference type="ARBA" id="ARBA00023180"/>
    </source>
</evidence>
<name>A0ABM5EQY2_9SAUR</name>
<keyword evidence="5" id="KW-0677">Repeat</keyword>
<evidence type="ECO:0000256" key="10">
    <source>
        <dbReference type="ARBA" id="ARBA00023319"/>
    </source>
</evidence>
<keyword evidence="7 17" id="KW-0472">Membrane</keyword>
<evidence type="ECO:0000256" key="11">
    <source>
        <dbReference type="ARBA" id="ARBA00038361"/>
    </source>
</evidence>
<feature type="domain" description="Ig-like" evidence="19">
    <location>
        <begin position="426"/>
        <end position="508"/>
    </location>
</feature>
<dbReference type="PANTHER" id="PTHR46958:SF1">
    <property type="entry name" value="B-CELL RECEPTOR CD22"/>
    <property type="match status" value="1"/>
</dbReference>
<dbReference type="InterPro" id="IPR003599">
    <property type="entry name" value="Ig_sub"/>
</dbReference>
<evidence type="ECO:0000256" key="8">
    <source>
        <dbReference type="ARBA" id="ARBA00023157"/>
    </source>
</evidence>
<organism evidence="20 22">
    <name type="scientific">Pogona vitticeps</name>
    <name type="common">central bearded dragon</name>
    <dbReference type="NCBI Taxonomy" id="103695"/>
    <lineage>
        <taxon>Eukaryota</taxon>
        <taxon>Metazoa</taxon>
        <taxon>Chordata</taxon>
        <taxon>Craniata</taxon>
        <taxon>Vertebrata</taxon>
        <taxon>Euteleostomi</taxon>
        <taxon>Lepidosauria</taxon>
        <taxon>Squamata</taxon>
        <taxon>Bifurcata</taxon>
        <taxon>Unidentata</taxon>
        <taxon>Episquamata</taxon>
        <taxon>Toxicofera</taxon>
        <taxon>Iguania</taxon>
        <taxon>Acrodonta</taxon>
        <taxon>Agamidae</taxon>
        <taxon>Amphibolurinae</taxon>
        <taxon>Pogona</taxon>
    </lineage>
</organism>
<dbReference type="InterPro" id="IPR056386">
    <property type="entry name" value="Ig_CD22"/>
</dbReference>
<keyword evidence="4" id="KW-0430">Lectin</keyword>
<keyword evidence="2" id="KW-1003">Cell membrane</keyword>
<evidence type="ECO:0000256" key="18">
    <source>
        <dbReference type="SAM" id="SignalP"/>
    </source>
</evidence>
<feature type="chain" id="PRO_5045028114" description="B-cell receptor CD22" evidence="18">
    <location>
        <begin position="16"/>
        <end position="878"/>
    </location>
</feature>
<evidence type="ECO:0000256" key="2">
    <source>
        <dbReference type="ARBA" id="ARBA00022475"/>
    </source>
</evidence>
<dbReference type="GeneID" id="110090701"/>
<dbReference type="InterPro" id="IPR036179">
    <property type="entry name" value="Ig-like_dom_sf"/>
</dbReference>
<evidence type="ECO:0000313" key="22">
    <source>
        <dbReference type="RefSeq" id="XP_072835565.1"/>
    </source>
</evidence>
<feature type="transmembrane region" description="Helical" evidence="17">
    <location>
        <begin position="699"/>
        <end position="719"/>
    </location>
</feature>
<dbReference type="Pfam" id="PF13895">
    <property type="entry name" value="Ig_2"/>
    <property type="match status" value="1"/>
</dbReference>
<evidence type="ECO:0000256" key="1">
    <source>
        <dbReference type="ARBA" id="ARBA00004251"/>
    </source>
</evidence>
<keyword evidence="9" id="KW-0325">Glycoprotein</keyword>
<keyword evidence="10" id="KW-0393">Immunoglobulin domain</keyword>
<dbReference type="RefSeq" id="XP_072835565.1">
    <property type="nucleotide sequence ID" value="XM_072979464.1"/>
</dbReference>